<dbReference type="EMBL" id="JAUZQC010000020">
    <property type="protein sequence ID" value="KAK5852586.1"/>
    <property type="molecule type" value="Genomic_DNA"/>
</dbReference>
<protein>
    <submittedName>
        <fullName evidence="1">Uncharacterized protein</fullName>
    </submittedName>
</protein>
<evidence type="ECO:0000313" key="2">
    <source>
        <dbReference type="Proteomes" id="UP001346869"/>
    </source>
</evidence>
<name>A0AAN7WV02_ELEMC</name>
<dbReference type="Proteomes" id="UP001346869">
    <property type="component" value="Unassembled WGS sequence"/>
</dbReference>
<accession>A0AAN7WV02</accession>
<organism evidence="1 2">
    <name type="scientific">Eleginops maclovinus</name>
    <name type="common">Patagonian blennie</name>
    <name type="synonym">Eleginus maclovinus</name>
    <dbReference type="NCBI Taxonomy" id="56733"/>
    <lineage>
        <taxon>Eukaryota</taxon>
        <taxon>Metazoa</taxon>
        <taxon>Chordata</taxon>
        <taxon>Craniata</taxon>
        <taxon>Vertebrata</taxon>
        <taxon>Euteleostomi</taxon>
        <taxon>Actinopterygii</taxon>
        <taxon>Neopterygii</taxon>
        <taxon>Teleostei</taxon>
        <taxon>Neoteleostei</taxon>
        <taxon>Acanthomorphata</taxon>
        <taxon>Eupercaria</taxon>
        <taxon>Perciformes</taxon>
        <taxon>Notothenioidei</taxon>
        <taxon>Eleginopidae</taxon>
        <taxon>Eleginops</taxon>
    </lineage>
</organism>
<sequence length="120" mass="13249">MLACSASTTIESLFYGLIFEKARSSYGVTAPAVRHLFLFACFSSLGPHANMYFHLRSVAVHGAAKTNWIYARDDNRAARCLSGGCQGRLDAHWLSINGAWVVFTRELLRCLPLSKHCGDP</sequence>
<evidence type="ECO:0000313" key="1">
    <source>
        <dbReference type="EMBL" id="KAK5852586.1"/>
    </source>
</evidence>
<reference evidence="1 2" key="2">
    <citation type="journal article" date="2023" name="Mol. Biol. Evol.">
        <title>Genomics of Secondarily Temperate Adaptation in the Only Non-Antarctic Icefish.</title>
        <authorList>
            <person name="Rivera-Colon A.G."/>
            <person name="Rayamajhi N."/>
            <person name="Minhas B.F."/>
            <person name="Madrigal G."/>
            <person name="Bilyk K.T."/>
            <person name="Yoon V."/>
            <person name="Hune M."/>
            <person name="Gregory S."/>
            <person name="Cheng C.H.C."/>
            <person name="Catchen J.M."/>
        </authorList>
    </citation>
    <scope>NUCLEOTIDE SEQUENCE [LARGE SCALE GENOMIC DNA]</scope>
    <source>
        <strain evidence="1">JMC-PN-2008</strain>
    </source>
</reference>
<gene>
    <name evidence="1" type="ORF">PBY51_006439</name>
</gene>
<keyword evidence="2" id="KW-1185">Reference proteome</keyword>
<comment type="caution">
    <text evidence="1">The sequence shown here is derived from an EMBL/GenBank/DDBJ whole genome shotgun (WGS) entry which is preliminary data.</text>
</comment>
<dbReference type="AlphaFoldDB" id="A0AAN7WV02"/>
<proteinExistence type="predicted"/>
<reference evidence="1 2" key="1">
    <citation type="journal article" date="2023" name="Genes (Basel)">
        <title>Chromosome-Level Genome Assembly and Circadian Gene Repertoire of the Patagonia Blennie Eleginops maclovinus-The Closest Ancestral Proxy of Antarctic Cryonotothenioids.</title>
        <authorList>
            <person name="Cheng C.C."/>
            <person name="Rivera-Colon A.G."/>
            <person name="Minhas B.F."/>
            <person name="Wilson L."/>
            <person name="Rayamajhi N."/>
            <person name="Vargas-Chacoff L."/>
            <person name="Catchen J.M."/>
        </authorList>
    </citation>
    <scope>NUCLEOTIDE SEQUENCE [LARGE SCALE GENOMIC DNA]</scope>
    <source>
        <strain evidence="1">JMC-PN-2008</strain>
    </source>
</reference>